<accession>A0ABP1P8P3</accession>
<evidence type="ECO:0000313" key="2">
    <source>
        <dbReference type="Proteomes" id="UP001642520"/>
    </source>
</evidence>
<protein>
    <submittedName>
        <fullName evidence="1">Uncharacterized protein</fullName>
    </submittedName>
</protein>
<comment type="caution">
    <text evidence="1">The sequence shown here is derived from an EMBL/GenBank/DDBJ whole genome shotgun (WGS) entry which is preliminary data.</text>
</comment>
<dbReference type="EMBL" id="CAXAJV020001300">
    <property type="protein sequence ID" value="CAL7949572.1"/>
    <property type="molecule type" value="Genomic_DNA"/>
</dbReference>
<gene>
    <name evidence="1" type="ORF">XYLVIOL_LOCUS9474</name>
</gene>
<proteinExistence type="predicted"/>
<organism evidence="1 2">
    <name type="scientific">Xylocopa violacea</name>
    <name type="common">Violet carpenter bee</name>
    <name type="synonym">Apis violacea</name>
    <dbReference type="NCBI Taxonomy" id="135666"/>
    <lineage>
        <taxon>Eukaryota</taxon>
        <taxon>Metazoa</taxon>
        <taxon>Ecdysozoa</taxon>
        <taxon>Arthropoda</taxon>
        <taxon>Hexapoda</taxon>
        <taxon>Insecta</taxon>
        <taxon>Pterygota</taxon>
        <taxon>Neoptera</taxon>
        <taxon>Endopterygota</taxon>
        <taxon>Hymenoptera</taxon>
        <taxon>Apocrita</taxon>
        <taxon>Aculeata</taxon>
        <taxon>Apoidea</taxon>
        <taxon>Anthophila</taxon>
        <taxon>Apidae</taxon>
        <taxon>Xylocopa</taxon>
        <taxon>Xylocopa</taxon>
    </lineage>
</organism>
<name>A0ABP1P8P3_XYLVO</name>
<dbReference type="Proteomes" id="UP001642520">
    <property type="component" value="Unassembled WGS sequence"/>
</dbReference>
<reference evidence="1 2" key="1">
    <citation type="submission" date="2024-08" db="EMBL/GenBank/DDBJ databases">
        <authorList>
            <person name="Will J Nash"/>
            <person name="Angela Man"/>
            <person name="Seanna McTaggart"/>
            <person name="Kendall Baker"/>
            <person name="Tom Barker"/>
            <person name="Leah Catchpole"/>
            <person name="Alex Durrant"/>
            <person name="Karim Gharbi"/>
            <person name="Naomi Irish"/>
            <person name="Gemy Kaithakottil"/>
            <person name="Debby Ku"/>
            <person name="Aaliyah Providence"/>
            <person name="Felix Shaw"/>
            <person name="David Swarbreck"/>
            <person name="Chris Watkins"/>
            <person name="Ann M. McCartney"/>
            <person name="Giulio Formenti"/>
            <person name="Alice Mouton"/>
            <person name="Noel Vella"/>
            <person name="Bjorn M von Reumont"/>
            <person name="Adriana Vella"/>
            <person name="Wilfried Haerty"/>
        </authorList>
    </citation>
    <scope>NUCLEOTIDE SEQUENCE [LARGE SCALE GENOMIC DNA]</scope>
</reference>
<evidence type="ECO:0000313" key="1">
    <source>
        <dbReference type="EMBL" id="CAL7949572.1"/>
    </source>
</evidence>
<sequence length="161" mass="18356">MYRKYRVVRHCIPPSRSISRSLYFCAYKRLPHTSTAHNLRAHAPSNFFRLRTPHMCVKRWAAAAWPVNVDRANRKQPQTALIFLFHAFDDSMTGHMVGRPPVERSLWGSPRASSMDGHVCAASQINLLALTLPVFIVFTHHVPPWVNVTRLRCSVPSSGQK</sequence>
<keyword evidence="2" id="KW-1185">Reference proteome</keyword>